<accession>A0AAD1QYY0</accession>
<keyword evidence="4" id="KW-1185">Reference proteome</keyword>
<evidence type="ECO:0000256" key="1">
    <source>
        <dbReference type="SAM" id="Coils"/>
    </source>
</evidence>
<feature type="region of interest" description="Disordered" evidence="2">
    <location>
        <begin position="32"/>
        <end position="60"/>
    </location>
</feature>
<name>A0AAD1QYY0_PELCU</name>
<proteinExistence type="predicted"/>
<evidence type="ECO:0000313" key="4">
    <source>
        <dbReference type="Proteomes" id="UP001295444"/>
    </source>
</evidence>
<reference evidence="3" key="1">
    <citation type="submission" date="2022-03" db="EMBL/GenBank/DDBJ databases">
        <authorList>
            <person name="Alioto T."/>
            <person name="Alioto T."/>
            <person name="Gomez Garrido J."/>
        </authorList>
    </citation>
    <scope>NUCLEOTIDE SEQUENCE</scope>
</reference>
<organism evidence="3 4">
    <name type="scientific">Pelobates cultripes</name>
    <name type="common">Western spadefoot toad</name>
    <dbReference type="NCBI Taxonomy" id="61616"/>
    <lineage>
        <taxon>Eukaryota</taxon>
        <taxon>Metazoa</taxon>
        <taxon>Chordata</taxon>
        <taxon>Craniata</taxon>
        <taxon>Vertebrata</taxon>
        <taxon>Euteleostomi</taxon>
        <taxon>Amphibia</taxon>
        <taxon>Batrachia</taxon>
        <taxon>Anura</taxon>
        <taxon>Pelobatoidea</taxon>
        <taxon>Pelobatidae</taxon>
        <taxon>Pelobates</taxon>
    </lineage>
</organism>
<dbReference type="Proteomes" id="UP001295444">
    <property type="component" value="Chromosome 01"/>
</dbReference>
<dbReference type="AlphaFoldDB" id="A0AAD1QYY0"/>
<protein>
    <submittedName>
        <fullName evidence="3">Uncharacterized protein</fullName>
    </submittedName>
</protein>
<gene>
    <name evidence="3" type="ORF">PECUL_23A032079</name>
</gene>
<keyword evidence="1" id="KW-0175">Coiled coil</keyword>
<evidence type="ECO:0000313" key="3">
    <source>
        <dbReference type="EMBL" id="CAH2220455.1"/>
    </source>
</evidence>
<sequence>MGKKIRCKFRAYPAYEALEAAIRNAVITVTTPPTESGTIDPANMGRRSQQAATGGGTNTQDISTMLQRPAAPKMAAMPEQDTSSAGLEQPLGEITDPQPHMDIQPDPDALTPATKLDIRNLLAELKHMSVQTTEEDILDVQHEVRGLKETVIQLQTSHSALLNKLDAAEDRNRRNNVKIRGIPDDVSHSEPPHYLRRLFAILPPHSQAKTLTFAGIFRTSKQKQVPPLTNSDVIMRYQTLADRNNIFAATRGKTLLDFIVLDSFI</sequence>
<evidence type="ECO:0000256" key="2">
    <source>
        <dbReference type="SAM" id="MobiDB-lite"/>
    </source>
</evidence>
<dbReference type="Gene3D" id="3.30.70.1820">
    <property type="entry name" value="L1 transposable element, RRM domain"/>
    <property type="match status" value="1"/>
</dbReference>
<feature type="compositionally biased region" description="Polar residues" evidence="2">
    <location>
        <begin position="46"/>
        <end position="60"/>
    </location>
</feature>
<dbReference type="EMBL" id="OW240912">
    <property type="protein sequence ID" value="CAH2220455.1"/>
    <property type="molecule type" value="Genomic_DNA"/>
</dbReference>
<feature type="coiled-coil region" evidence="1">
    <location>
        <begin position="130"/>
        <end position="171"/>
    </location>
</feature>